<evidence type="ECO:0000313" key="2">
    <source>
        <dbReference type="Proteomes" id="UP000065807"/>
    </source>
</evidence>
<protein>
    <submittedName>
        <fullName evidence="1">Uncharacterized protein</fullName>
    </submittedName>
</protein>
<dbReference type="KEGG" id="lpil:LIP_0184"/>
<dbReference type="Proteomes" id="UP000065807">
    <property type="component" value="Chromosome"/>
</dbReference>
<dbReference type="RefSeq" id="WP_068133094.1">
    <property type="nucleotide sequence ID" value="NZ_AP014924.1"/>
</dbReference>
<evidence type="ECO:0000313" key="1">
    <source>
        <dbReference type="EMBL" id="BAS26041.1"/>
    </source>
</evidence>
<proteinExistence type="predicted"/>
<dbReference type="EMBL" id="AP014924">
    <property type="protein sequence ID" value="BAS26041.1"/>
    <property type="molecule type" value="Genomic_DNA"/>
</dbReference>
<organism evidence="1 2">
    <name type="scientific">Limnochorda pilosa</name>
    <dbReference type="NCBI Taxonomy" id="1555112"/>
    <lineage>
        <taxon>Bacteria</taxon>
        <taxon>Bacillati</taxon>
        <taxon>Bacillota</taxon>
        <taxon>Limnochordia</taxon>
        <taxon>Limnochordales</taxon>
        <taxon>Limnochordaceae</taxon>
        <taxon>Limnochorda</taxon>
    </lineage>
</organism>
<dbReference type="AlphaFoldDB" id="A0A0K2SG11"/>
<sequence length="97" mass="11278">MSRLHDLYTERALEEPVGLEEFVEEALRRRLGAVTAGELFDFLDEVEGDMLHNIQVKSQELPYYQATQDDAETRVRQQIESLRERVRRAALDGDLKT</sequence>
<name>A0A0K2SG11_LIMPI</name>
<reference evidence="2" key="1">
    <citation type="submission" date="2015-07" db="EMBL/GenBank/DDBJ databases">
        <title>Complete genome sequence and phylogenetic analysis of Limnochorda pilosa.</title>
        <authorList>
            <person name="Watanabe M."/>
            <person name="Kojima H."/>
            <person name="Fukui M."/>
        </authorList>
    </citation>
    <scope>NUCLEOTIDE SEQUENCE [LARGE SCALE GENOMIC DNA]</scope>
    <source>
        <strain evidence="2">HC45</strain>
    </source>
</reference>
<reference evidence="2" key="2">
    <citation type="journal article" date="2016" name="Int. J. Syst. Evol. Microbiol.">
        <title>Complete genome sequence and cell structure of Limnochorda pilosa, a Gram-negative spore-former within the phylum Firmicutes.</title>
        <authorList>
            <person name="Watanabe M."/>
            <person name="Kojima H."/>
            <person name="Fukui M."/>
        </authorList>
    </citation>
    <scope>NUCLEOTIDE SEQUENCE [LARGE SCALE GENOMIC DNA]</scope>
    <source>
        <strain evidence="2">HC45</strain>
    </source>
</reference>
<accession>A0A0K2SG11</accession>
<keyword evidence="2" id="KW-1185">Reference proteome</keyword>
<gene>
    <name evidence="1" type="ORF">LIP_0184</name>
</gene>